<accession>A0A495EB33</accession>
<proteinExistence type="predicted"/>
<dbReference type="PROSITE" id="PS51257">
    <property type="entry name" value="PROKAR_LIPOPROTEIN"/>
    <property type="match status" value="1"/>
</dbReference>
<dbReference type="Proteomes" id="UP000269412">
    <property type="component" value="Unassembled WGS sequence"/>
</dbReference>
<evidence type="ECO:0000313" key="2">
    <source>
        <dbReference type="Proteomes" id="UP000269412"/>
    </source>
</evidence>
<keyword evidence="2" id="KW-1185">Reference proteome</keyword>
<protein>
    <recommendedName>
        <fullName evidence="3">Pimeloyl-ACP methyl ester carboxylesterase</fullName>
    </recommendedName>
</protein>
<dbReference type="EMBL" id="RBIQ01000008">
    <property type="protein sequence ID" value="RKR13097.1"/>
    <property type="molecule type" value="Genomic_DNA"/>
</dbReference>
<dbReference type="RefSeq" id="WP_121066608.1">
    <property type="nucleotide sequence ID" value="NZ_RBIQ01000008.1"/>
</dbReference>
<evidence type="ECO:0000313" key="1">
    <source>
        <dbReference type="EMBL" id="RKR13097.1"/>
    </source>
</evidence>
<organism evidence="1 2">
    <name type="scientific">Maribacter vaceletii</name>
    <dbReference type="NCBI Taxonomy" id="1206816"/>
    <lineage>
        <taxon>Bacteria</taxon>
        <taxon>Pseudomonadati</taxon>
        <taxon>Bacteroidota</taxon>
        <taxon>Flavobacteriia</taxon>
        <taxon>Flavobacteriales</taxon>
        <taxon>Flavobacteriaceae</taxon>
        <taxon>Maribacter</taxon>
    </lineage>
</organism>
<gene>
    <name evidence="1" type="ORF">CLV91_1811</name>
</gene>
<sequence length="304" mass="33642">MEKVSFKTTQTNHFQIVTNVMLIAFLSILTFSCTNDDEPPVVVKKEISEEIKDLIYFKGDEKASTVLINVQGGPDTKLDTSLVGSILDNSETKDFLTVNPHQAQTLDSTIVKGNDITLDQAIAFNEESIEILHKVSTYFKKQGRTVYILGNSFGAFMTQELIAKKGIDSADKYLIMTGRLDINAVVWEAMSEGRVGYFENGVTPIIDANPDPDVKERNLNRITAELGSNRYTQEFNSIPDLSKITYVYGATDQAVGGLTSEEVQFLQSKNATVLAGEGNHDVTFFEFIVQGLNDAFGIEIILQN</sequence>
<dbReference type="AlphaFoldDB" id="A0A495EB33"/>
<evidence type="ECO:0008006" key="3">
    <source>
        <dbReference type="Google" id="ProtNLM"/>
    </source>
</evidence>
<reference evidence="1 2" key="1">
    <citation type="submission" date="2018-10" db="EMBL/GenBank/DDBJ databases">
        <title>Genomic Encyclopedia of Archaeal and Bacterial Type Strains, Phase II (KMG-II): from individual species to whole genera.</title>
        <authorList>
            <person name="Goeker M."/>
        </authorList>
    </citation>
    <scope>NUCLEOTIDE SEQUENCE [LARGE SCALE GENOMIC DNA]</scope>
    <source>
        <strain evidence="1 2">DSM 25230</strain>
    </source>
</reference>
<name>A0A495EB33_9FLAO</name>
<dbReference type="OrthoDB" id="1163128at2"/>
<comment type="caution">
    <text evidence="1">The sequence shown here is derived from an EMBL/GenBank/DDBJ whole genome shotgun (WGS) entry which is preliminary data.</text>
</comment>